<dbReference type="PANTHER" id="PTHR31374">
    <property type="entry name" value="AUXIN-INDUCED PROTEIN-LIKE-RELATED"/>
    <property type="match status" value="1"/>
</dbReference>
<dbReference type="GO" id="GO:0009733">
    <property type="term" value="P:response to auxin"/>
    <property type="evidence" value="ECO:0007669"/>
    <property type="project" value="InterPro"/>
</dbReference>
<comment type="similarity">
    <text evidence="1">Belongs to the ARG7 family.</text>
</comment>
<name>A0AAD5ZG45_9POAL</name>
<protein>
    <submittedName>
        <fullName evidence="3">Uncharacterized protein</fullName>
    </submittedName>
</protein>
<evidence type="ECO:0000313" key="3">
    <source>
        <dbReference type="EMBL" id="KAJ3697248.1"/>
    </source>
</evidence>
<dbReference type="Pfam" id="PF02519">
    <property type="entry name" value="Auxin_inducible"/>
    <property type="match status" value="1"/>
</dbReference>
<evidence type="ECO:0000313" key="4">
    <source>
        <dbReference type="Proteomes" id="UP001210211"/>
    </source>
</evidence>
<evidence type="ECO:0000256" key="2">
    <source>
        <dbReference type="SAM" id="MobiDB-lite"/>
    </source>
</evidence>
<feature type="compositionally biased region" description="Polar residues" evidence="2">
    <location>
        <begin position="1"/>
        <end position="13"/>
    </location>
</feature>
<sequence>MKFQRSRSLSSWPSDIKAQPKLNPTSPLPSFLRRSKSTSRDSSNRVVPAGCFAVYVGPKKERFVVKTACLNQPLFLALLQQAEHEFGYASDGPINLPCDVELFQEVMLEMEQQSSPVKSPICNFSKSPYRYGLISPSTLVVAGPI</sequence>
<dbReference type="AlphaFoldDB" id="A0AAD5ZG45"/>
<reference evidence="3 4" key="1">
    <citation type="journal article" date="2022" name="Cell">
        <title>Repeat-based holocentromeres influence genome architecture and karyotype evolution.</title>
        <authorList>
            <person name="Hofstatter P.G."/>
            <person name="Thangavel G."/>
            <person name="Lux T."/>
            <person name="Neumann P."/>
            <person name="Vondrak T."/>
            <person name="Novak P."/>
            <person name="Zhang M."/>
            <person name="Costa L."/>
            <person name="Castellani M."/>
            <person name="Scott A."/>
            <person name="Toegelov H."/>
            <person name="Fuchs J."/>
            <person name="Mata-Sucre Y."/>
            <person name="Dias Y."/>
            <person name="Vanzela A.L.L."/>
            <person name="Huettel B."/>
            <person name="Almeida C.C.S."/>
            <person name="Simkova H."/>
            <person name="Souza G."/>
            <person name="Pedrosa-Harand A."/>
            <person name="Macas J."/>
            <person name="Mayer K.F.X."/>
            <person name="Houben A."/>
            <person name="Marques A."/>
        </authorList>
    </citation>
    <scope>NUCLEOTIDE SEQUENCE [LARGE SCALE GENOMIC DNA]</scope>
    <source>
        <strain evidence="3">RhyTen1mFocal</strain>
    </source>
</reference>
<dbReference type="Proteomes" id="UP001210211">
    <property type="component" value="Unassembled WGS sequence"/>
</dbReference>
<proteinExistence type="inferred from homology"/>
<accession>A0AAD5ZG45</accession>
<evidence type="ECO:0000256" key="1">
    <source>
        <dbReference type="ARBA" id="ARBA00006974"/>
    </source>
</evidence>
<organism evidence="3 4">
    <name type="scientific">Rhynchospora tenuis</name>
    <dbReference type="NCBI Taxonomy" id="198213"/>
    <lineage>
        <taxon>Eukaryota</taxon>
        <taxon>Viridiplantae</taxon>
        <taxon>Streptophyta</taxon>
        <taxon>Embryophyta</taxon>
        <taxon>Tracheophyta</taxon>
        <taxon>Spermatophyta</taxon>
        <taxon>Magnoliopsida</taxon>
        <taxon>Liliopsida</taxon>
        <taxon>Poales</taxon>
        <taxon>Cyperaceae</taxon>
        <taxon>Cyperoideae</taxon>
        <taxon>Rhynchosporeae</taxon>
        <taxon>Rhynchospora</taxon>
    </lineage>
</organism>
<dbReference type="InterPro" id="IPR003676">
    <property type="entry name" value="SAUR_fam"/>
</dbReference>
<gene>
    <name evidence="3" type="ORF">LUZ61_000953</name>
</gene>
<dbReference type="PANTHER" id="PTHR31374:SF118">
    <property type="entry name" value="OS01G0924966 PROTEIN"/>
    <property type="match status" value="1"/>
</dbReference>
<feature type="region of interest" description="Disordered" evidence="2">
    <location>
        <begin position="1"/>
        <end position="45"/>
    </location>
</feature>
<dbReference type="EMBL" id="JAMRDG010000001">
    <property type="protein sequence ID" value="KAJ3697248.1"/>
    <property type="molecule type" value="Genomic_DNA"/>
</dbReference>
<keyword evidence="4" id="KW-1185">Reference proteome</keyword>
<comment type="caution">
    <text evidence="3">The sequence shown here is derived from an EMBL/GenBank/DDBJ whole genome shotgun (WGS) entry which is preliminary data.</text>
</comment>